<dbReference type="InterPro" id="IPR051085">
    <property type="entry name" value="MB_O-acyltransferase"/>
</dbReference>
<protein>
    <recommendedName>
        <fullName evidence="12">MBOAT family protein</fullName>
    </recommendedName>
</protein>
<feature type="transmembrane region" description="Helical" evidence="10">
    <location>
        <begin position="37"/>
        <end position="58"/>
    </location>
</feature>
<feature type="transmembrane region" description="Helical" evidence="10">
    <location>
        <begin position="151"/>
        <end position="172"/>
    </location>
</feature>
<dbReference type="GO" id="GO:0005886">
    <property type="term" value="C:plasma membrane"/>
    <property type="evidence" value="ECO:0007669"/>
    <property type="project" value="UniProtKB-SubCell"/>
</dbReference>
<keyword evidence="4 9" id="KW-0808">Transferase</keyword>
<dbReference type="InterPro" id="IPR004299">
    <property type="entry name" value="MBOAT_fam"/>
</dbReference>
<evidence type="ECO:0000256" key="1">
    <source>
        <dbReference type="ARBA" id="ARBA00004651"/>
    </source>
</evidence>
<accession>A0A212K100</accession>
<evidence type="ECO:0000256" key="10">
    <source>
        <dbReference type="SAM" id="Phobius"/>
    </source>
</evidence>
<evidence type="ECO:0008006" key="12">
    <source>
        <dbReference type="Google" id="ProtNLM"/>
    </source>
</evidence>
<organism evidence="11">
    <name type="scientific">uncultured Dysgonomonas sp</name>
    <dbReference type="NCBI Taxonomy" id="206096"/>
    <lineage>
        <taxon>Bacteria</taxon>
        <taxon>Pseudomonadati</taxon>
        <taxon>Bacteroidota</taxon>
        <taxon>Bacteroidia</taxon>
        <taxon>Bacteroidales</taxon>
        <taxon>Dysgonomonadaceae</taxon>
        <taxon>Dysgonomonas</taxon>
        <taxon>environmental samples</taxon>
    </lineage>
</organism>
<proteinExistence type="inferred from homology"/>
<evidence type="ECO:0000256" key="6">
    <source>
        <dbReference type="ARBA" id="ARBA00022989"/>
    </source>
</evidence>
<gene>
    <name evidence="11" type="ORF">KL86DYS1_31108</name>
</gene>
<dbReference type="GO" id="GO:0042121">
    <property type="term" value="P:alginic acid biosynthetic process"/>
    <property type="evidence" value="ECO:0007669"/>
    <property type="project" value="InterPro"/>
</dbReference>
<feature type="transmembrane region" description="Helical" evidence="10">
    <location>
        <begin position="114"/>
        <end position="131"/>
    </location>
</feature>
<evidence type="ECO:0000256" key="4">
    <source>
        <dbReference type="ARBA" id="ARBA00022679"/>
    </source>
</evidence>
<evidence type="ECO:0000256" key="2">
    <source>
        <dbReference type="ARBA" id="ARBA00010323"/>
    </source>
</evidence>
<feature type="transmembrane region" description="Helical" evidence="10">
    <location>
        <begin position="394"/>
        <end position="413"/>
    </location>
</feature>
<feature type="transmembrane region" description="Helical" evidence="10">
    <location>
        <begin position="478"/>
        <end position="496"/>
    </location>
</feature>
<comment type="subcellular location">
    <subcellularLocation>
        <location evidence="1">Cell membrane</location>
        <topology evidence="1">Multi-pass membrane protein</topology>
    </subcellularLocation>
</comment>
<sequence>MKALLNITDIYLPDYISRLFGELDIHSWFVYNPEHPLLFNSPLFLGLFLVFYIIYVLTKSQKLELFRKIYIIVFSLFFYYKAGGNYYILLVVCAVVTHLLSKKMYEIEKPSSRKLLLALIIIANLGMLSYYKYTNFLIDNINAIFHGDLSFQNIILPIGISFFVFEAISYAVDLYRRQMEPARSTLDFCFYISFFPKLVAGPIIRAKDFLPQMYKKLHLTKEETSTAIFLILIGLIKKAVISDYISTNFVDRVFDSPLSYTAFENLMAVYGYTLQIYCDFSGYSDMAIGLALLMGFTIPPNFLTPYKSQSITEFWRRWHISLSSWLRDYLYISLGGNRKGKIRTYVNLFLTMLIGGLWHGASWKFVMWGGLHGGILVVERFFRQFIKVPDNRFTRIICILLTFHFVAFCWIFFRAGSFELAGDVIMSIGNLTFAPHDWLIVLEGYKNVFILVAIGYVMHFLPEKFVNMVKSGFNSTPLVFKAGLAGLVFWLVYATMSSGPQPFIYFQF</sequence>
<keyword evidence="3 9" id="KW-1003">Cell membrane</keyword>
<name>A0A212K100_9BACT</name>
<dbReference type="PANTHER" id="PTHR13285">
    <property type="entry name" value="ACYLTRANSFERASE"/>
    <property type="match status" value="1"/>
</dbReference>
<comment type="similarity">
    <text evidence="2 9">Belongs to the membrane-bound acyltransferase family.</text>
</comment>
<feature type="transmembrane region" description="Helical" evidence="10">
    <location>
        <begin position="448"/>
        <end position="466"/>
    </location>
</feature>
<evidence type="ECO:0000256" key="8">
    <source>
        <dbReference type="ARBA" id="ARBA00023315"/>
    </source>
</evidence>
<keyword evidence="7 9" id="KW-0472">Membrane</keyword>
<evidence type="ECO:0000256" key="3">
    <source>
        <dbReference type="ARBA" id="ARBA00022475"/>
    </source>
</evidence>
<dbReference type="AlphaFoldDB" id="A0A212K100"/>
<evidence type="ECO:0000256" key="5">
    <source>
        <dbReference type="ARBA" id="ARBA00022692"/>
    </source>
</evidence>
<keyword evidence="6 10" id="KW-1133">Transmembrane helix</keyword>
<dbReference type="Pfam" id="PF03062">
    <property type="entry name" value="MBOAT"/>
    <property type="match status" value="1"/>
</dbReference>
<keyword evidence="5 10" id="KW-0812">Transmembrane</keyword>
<dbReference type="InterPro" id="IPR028362">
    <property type="entry name" value="AlgI"/>
</dbReference>
<dbReference type="PANTHER" id="PTHR13285:SF23">
    <property type="entry name" value="TEICHOIC ACID D-ALANYLTRANSFERASE"/>
    <property type="match status" value="1"/>
</dbReference>
<keyword evidence="8 9" id="KW-0012">Acyltransferase</keyword>
<dbReference type="EMBL" id="FLUM01000003">
    <property type="protein sequence ID" value="SBW05420.1"/>
    <property type="molecule type" value="Genomic_DNA"/>
</dbReference>
<reference evidence="11" key="1">
    <citation type="submission" date="2016-04" db="EMBL/GenBank/DDBJ databases">
        <authorList>
            <person name="Evans L.H."/>
            <person name="Alamgir A."/>
            <person name="Owens N."/>
            <person name="Weber N.D."/>
            <person name="Virtaneva K."/>
            <person name="Barbian K."/>
            <person name="Babar A."/>
            <person name="Rosenke K."/>
        </authorList>
    </citation>
    <scope>NUCLEOTIDE SEQUENCE</scope>
    <source>
        <strain evidence="11">86-1</strain>
    </source>
</reference>
<dbReference type="PIRSF" id="PIRSF500217">
    <property type="entry name" value="AlgI"/>
    <property type="match status" value="1"/>
</dbReference>
<evidence type="ECO:0000256" key="7">
    <source>
        <dbReference type="ARBA" id="ARBA00023136"/>
    </source>
</evidence>
<evidence type="ECO:0000256" key="9">
    <source>
        <dbReference type="PIRNR" id="PIRNR016636"/>
    </source>
</evidence>
<evidence type="ECO:0000313" key="11">
    <source>
        <dbReference type="EMBL" id="SBW05420.1"/>
    </source>
</evidence>
<dbReference type="PIRSF" id="PIRSF016636">
    <property type="entry name" value="AlgI_DltB"/>
    <property type="match status" value="1"/>
</dbReference>
<feature type="transmembrane region" description="Helical" evidence="10">
    <location>
        <begin position="342"/>
        <end position="359"/>
    </location>
</feature>
<feature type="transmembrane region" description="Helical" evidence="10">
    <location>
        <begin position="365"/>
        <end position="382"/>
    </location>
</feature>
<dbReference type="InterPro" id="IPR024194">
    <property type="entry name" value="Ac/AlaTfrase_AlgI/DltB"/>
</dbReference>
<dbReference type="GO" id="GO:0016746">
    <property type="term" value="F:acyltransferase activity"/>
    <property type="evidence" value="ECO:0007669"/>
    <property type="project" value="UniProtKB-KW"/>
</dbReference>